<dbReference type="EMBL" id="CM044703">
    <property type="protein sequence ID" value="KAI5672498.1"/>
    <property type="molecule type" value="Genomic_DNA"/>
</dbReference>
<reference evidence="2" key="1">
    <citation type="journal article" date="2023" name="Nat. Plants">
        <title>Single-cell RNA sequencing provides a high-resolution roadmap for understanding the multicellular compartmentation of specialized metabolism.</title>
        <authorList>
            <person name="Sun S."/>
            <person name="Shen X."/>
            <person name="Li Y."/>
            <person name="Li Y."/>
            <person name="Wang S."/>
            <person name="Li R."/>
            <person name="Zhang H."/>
            <person name="Shen G."/>
            <person name="Guo B."/>
            <person name="Wei J."/>
            <person name="Xu J."/>
            <person name="St-Pierre B."/>
            <person name="Chen S."/>
            <person name="Sun C."/>
        </authorList>
    </citation>
    <scope>NUCLEOTIDE SEQUENCE [LARGE SCALE GENOMIC DNA]</scope>
</reference>
<proteinExistence type="predicted"/>
<keyword evidence="2" id="KW-1185">Reference proteome</keyword>
<gene>
    <name evidence="1" type="ORF">M9H77_12862</name>
</gene>
<comment type="caution">
    <text evidence="1">The sequence shown here is derived from an EMBL/GenBank/DDBJ whole genome shotgun (WGS) entry which is preliminary data.</text>
</comment>
<evidence type="ECO:0000313" key="1">
    <source>
        <dbReference type="EMBL" id="KAI5672498.1"/>
    </source>
</evidence>
<name>A0ACC0BIQ8_CATRO</name>
<accession>A0ACC0BIQ8</accession>
<dbReference type="Proteomes" id="UP001060085">
    <property type="component" value="Linkage Group LG03"/>
</dbReference>
<sequence length="220" mass="25005">MSNLKSSGRCSLSFTLYSGALYLSRLIHYFQQYTNSPDTFDSSQSQMKYKEVLWKTLSWHNTTITRSCIRWEVPIKIDEYLVLALHHLLHTLNSVLGILLVDVELSLDLLLSNLEILQPRLCLMVDSLITSEVEEVSRNSPEKLTPKCVVVVAGVWWAVVDCEEDEQRGRGMAVVNIGEKIKRGGREKETEKGRKRINGRRMVAWWLLLSGGVPVEKDGG</sequence>
<evidence type="ECO:0000313" key="2">
    <source>
        <dbReference type="Proteomes" id="UP001060085"/>
    </source>
</evidence>
<organism evidence="1 2">
    <name type="scientific">Catharanthus roseus</name>
    <name type="common">Madagascar periwinkle</name>
    <name type="synonym">Vinca rosea</name>
    <dbReference type="NCBI Taxonomy" id="4058"/>
    <lineage>
        <taxon>Eukaryota</taxon>
        <taxon>Viridiplantae</taxon>
        <taxon>Streptophyta</taxon>
        <taxon>Embryophyta</taxon>
        <taxon>Tracheophyta</taxon>
        <taxon>Spermatophyta</taxon>
        <taxon>Magnoliopsida</taxon>
        <taxon>eudicotyledons</taxon>
        <taxon>Gunneridae</taxon>
        <taxon>Pentapetalae</taxon>
        <taxon>asterids</taxon>
        <taxon>lamiids</taxon>
        <taxon>Gentianales</taxon>
        <taxon>Apocynaceae</taxon>
        <taxon>Rauvolfioideae</taxon>
        <taxon>Vinceae</taxon>
        <taxon>Catharanthinae</taxon>
        <taxon>Catharanthus</taxon>
    </lineage>
</organism>
<protein>
    <submittedName>
        <fullName evidence="1">Uncharacterized protein</fullName>
    </submittedName>
</protein>